<feature type="transmembrane region" description="Helical" evidence="2">
    <location>
        <begin position="34"/>
        <end position="55"/>
    </location>
</feature>
<evidence type="ECO:0000256" key="1">
    <source>
        <dbReference type="SAM" id="MobiDB-lite"/>
    </source>
</evidence>
<sequence>MFHRLRRRRRPLLVVLDGGRTGSASGHPRHPTAIALTLAGVSTAVLIGVAAYFAVRAVRRRWRARSKAEPTAAPPSQELATVVVPVVEETTNPTRVSLPLPLPRPDVPAVRARRRSPPGLHVPAAARPDLAPSPPIPSAPPIPPLRFRPPLRDPSPPRARDDVVDDVDRVAALLLG</sequence>
<keyword evidence="2" id="KW-0812">Transmembrane</keyword>
<gene>
    <name evidence="3" type="ORF">U9M48_044474</name>
</gene>
<reference evidence="3 4" key="1">
    <citation type="submission" date="2024-02" db="EMBL/GenBank/DDBJ databases">
        <title>High-quality chromosome-scale genome assembly of Pensacola bahiagrass (Paspalum notatum Flugge var. saurae).</title>
        <authorList>
            <person name="Vega J.M."/>
            <person name="Podio M."/>
            <person name="Orjuela J."/>
            <person name="Siena L.A."/>
            <person name="Pessino S.C."/>
            <person name="Combes M.C."/>
            <person name="Mariac C."/>
            <person name="Albertini E."/>
            <person name="Pupilli F."/>
            <person name="Ortiz J.P.A."/>
            <person name="Leblanc O."/>
        </authorList>
    </citation>
    <scope>NUCLEOTIDE SEQUENCE [LARGE SCALE GENOMIC DNA]</scope>
    <source>
        <strain evidence="3">R1</strain>
        <tissue evidence="3">Leaf</tissue>
    </source>
</reference>
<keyword evidence="2" id="KW-0472">Membrane</keyword>
<feature type="region of interest" description="Disordered" evidence="1">
    <location>
        <begin position="107"/>
        <end position="164"/>
    </location>
</feature>
<keyword evidence="2" id="KW-1133">Transmembrane helix</keyword>
<proteinExistence type="predicted"/>
<protein>
    <submittedName>
        <fullName evidence="3">Uncharacterized protein</fullName>
    </submittedName>
</protein>
<evidence type="ECO:0000256" key="2">
    <source>
        <dbReference type="SAM" id="Phobius"/>
    </source>
</evidence>
<evidence type="ECO:0000313" key="4">
    <source>
        <dbReference type="Proteomes" id="UP001341281"/>
    </source>
</evidence>
<dbReference type="EMBL" id="CP144754">
    <property type="protein sequence ID" value="WVZ99127.1"/>
    <property type="molecule type" value="Genomic_DNA"/>
</dbReference>
<feature type="compositionally biased region" description="Pro residues" evidence="1">
    <location>
        <begin position="131"/>
        <end position="157"/>
    </location>
</feature>
<accession>A0AAQ3UZ92</accession>
<evidence type="ECO:0000313" key="3">
    <source>
        <dbReference type="EMBL" id="WVZ99127.1"/>
    </source>
</evidence>
<dbReference type="Proteomes" id="UP001341281">
    <property type="component" value="Chromosome 10"/>
</dbReference>
<name>A0AAQ3UZ92_PASNO</name>
<organism evidence="3 4">
    <name type="scientific">Paspalum notatum var. saurae</name>
    <dbReference type="NCBI Taxonomy" id="547442"/>
    <lineage>
        <taxon>Eukaryota</taxon>
        <taxon>Viridiplantae</taxon>
        <taxon>Streptophyta</taxon>
        <taxon>Embryophyta</taxon>
        <taxon>Tracheophyta</taxon>
        <taxon>Spermatophyta</taxon>
        <taxon>Magnoliopsida</taxon>
        <taxon>Liliopsida</taxon>
        <taxon>Poales</taxon>
        <taxon>Poaceae</taxon>
        <taxon>PACMAD clade</taxon>
        <taxon>Panicoideae</taxon>
        <taxon>Andropogonodae</taxon>
        <taxon>Paspaleae</taxon>
        <taxon>Paspalinae</taxon>
        <taxon>Paspalum</taxon>
    </lineage>
</organism>
<keyword evidence="4" id="KW-1185">Reference proteome</keyword>
<dbReference type="AlphaFoldDB" id="A0AAQ3UZ92"/>